<sequence>MIDRTIYSATVLANLLPLAKNLREKLDEEEEKEDEEKEEEEEEEEDEEDEEEEEEEEEDDDDDEKDEMDFPLIHESFDERLNDVLERKIVPRTIHRETRPDR</sequence>
<proteinExistence type="predicted"/>
<keyword evidence="3" id="KW-1185">Reference proteome</keyword>
<gene>
    <name evidence="2" type="ORF">HZH68_006672</name>
</gene>
<feature type="region of interest" description="Disordered" evidence="1">
    <location>
        <begin position="25"/>
        <end position="69"/>
    </location>
</feature>
<comment type="caution">
    <text evidence="2">The sequence shown here is derived from an EMBL/GenBank/DDBJ whole genome shotgun (WGS) entry which is preliminary data.</text>
</comment>
<organism evidence="2 3">
    <name type="scientific">Vespula germanica</name>
    <name type="common">German yellow jacket</name>
    <name type="synonym">Paravespula germanica</name>
    <dbReference type="NCBI Taxonomy" id="30212"/>
    <lineage>
        <taxon>Eukaryota</taxon>
        <taxon>Metazoa</taxon>
        <taxon>Ecdysozoa</taxon>
        <taxon>Arthropoda</taxon>
        <taxon>Hexapoda</taxon>
        <taxon>Insecta</taxon>
        <taxon>Pterygota</taxon>
        <taxon>Neoptera</taxon>
        <taxon>Endopterygota</taxon>
        <taxon>Hymenoptera</taxon>
        <taxon>Apocrita</taxon>
        <taxon>Aculeata</taxon>
        <taxon>Vespoidea</taxon>
        <taxon>Vespidae</taxon>
        <taxon>Vespinae</taxon>
        <taxon>Vespula</taxon>
    </lineage>
</organism>
<dbReference type="EMBL" id="JACSDZ010000005">
    <property type="protein sequence ID" value="KAF7403878.1"/>
    <property type="molecule type" value="Genomic_DNA"/>
</dbReference>
<name>A0A834NDX1_VESGE</name>
<protein>
    <submittedName>
        <fullName evidence="2">Uncharacterized protein</fullName>
    </submittedName>
</protein>
<evidence type="ECO:0000313" key="3">
    <source>
        <dbReference type="Proteomes" id="UP000617340"/>
    </source>
</evidence>
<dbReference type="Proteomes" id="UP000617340">
    <property type="component" value="Unassembled WGS sequence"/>
</dbReference>
<dbReference type="AlphaFoldDB" id="A0A834NDX1"/>
<accession>A0A834NDX1</accession>
<feature type="compositionally biased region" description="Acidic residues" evidence="1">
    <location>
        <begin position="27"/>
        <end position="69"/>
    </location>
</feature>
<evidence type="ECO:0000313" key="2">
    <source>
        <dbReference type="EMBL" id="KAF7403878.1"/>
    </source>
</evidence>
<reference evidence="2" key="1">
    <citation type="journal article" date="2020" name="G3 (Bethesda)">
        <title>High-Quality Assemblies for Three Invasive Social Wasps from the &lt;i&gt;Vespula&lt;/i&gt; Genus.</title>
        <authorList>
            <person name="Harrop T.W.R."/>
            <person name="Guhlin J."/>
            <person name="McLaughlin G.M."/>
            <person name="Permina E."/>
            <person name="Stockwell P."/>
            <person name="Gilligan J."/>
            <person name="Le Lec M.F."/>
            <person name="Gruber M.A.M."/>
            <person name="Quinn O."/>
            <person name="Lovegrove M."/>
            <person name="Duncan E.J."/>
            <person name="Remnant E.J."/>
            <person name="Van Eeckhoven J."/>
            <person name="Graham B."/>
            <person name="Knapp R.A."/>
            <person name="Langford K.W."/>
            <person name="Kronenberg Z."/>
            <person name="Press M.O."/>
            <person name="Eacker S.M."/>
            <person name="Wilson-Rankin E.E."/>
            <person name="Purcell J."/>
            <person name="Lester P.J."/>
            <person name="Dearden P.K."/>
        </authorList>
    </citation>
    <scope>NUCLEOTIDE SEQUENCE</scope>
    <source>
        <strain evidence="2">Linc-1</strain>
    </source>
</reference>
<evidence type="ECO:0000256" key="1">
    <source>
        <dbReference type="SAM" id="MobiDB-lite"/>
    </source>
</evidence>